<dbReference type="AlphaFoldDB" id="A0A8S4C130"/>
<dbReference type="HAMAP" id="MF_01310">
    <property type="entry name" value="Ribosomal_uS11"/>
    <property type="match status" value="1"/>
</dbReference>
<dbReference type="GO" id="GO:0019843">
    <property type="term" value="F:rRNA binding"/>
    <property type="evidence" value="ECO:0007669"/>
    <property type="project" value="UniProtKB-KW"/>
</dbReference>
<comment type="caution">
    <text evidence="7">The sequence shown here is derived from an EMBL/GenBank/DDBJ whole genome shotgun (WGS) entry which is preliminary data.</text>
</comment>
<dbReference type="Pfam" id="PF00411">
    <property type="entry name" value="Ribosomal_S11"/>
    <property type="match status" value="1"/>
</dbReference>
<evidence type="ECO:0000256" key="1">
    <source>
        <dbReference type="ARBA" id="ARBA00006194"/>
    </source>
</evidence>
<dbReference type="PIRSF" id="PIRSF002131">
    <property type="entry name" value="Ribosomal_S11"/>
    <property type="match status" value="1"/>
</dbReference>
<evidence type="ECO:0000256" key="4">
    <source>
        <dbReference type="ARBA" id="ARBA00022980"/>
    </source>
</evidence>
<dbReference type="NCBIfam" id="TIGR03632">
    <property type="entry name" value="uS11_bact"/>
    <property type="match status" value="1"/>
</dbReference>
<keyword evidence="3" id="KW-0694">RNA-binding</keyword>
<evidence type="ECO:0000256" key="2">
    <source>
        <dbReference type="ARBA" id="ARBA00022730"/>
    </source>
</evidence>
<evidence type="ECO:0000313" key="7">
    <source>
        <dbReference type="EMBL" id="CAG7590031.1"/>
    </source>
</evidence>
<dbReference type="InterPro" id="IPR036967">
    <property type="entry name" value="Ribosomal_uS11_sf"/>
</dbReference>
<dbReference type="PANTHER" id="PTHR11759">
    <property type="entry name" value="40S RIBOSOMAL PROTEIN S14/30S RIBOSOMAL PROTEIN S11"/>
    <property type="match status" value="1"/>
</dbReference>
<dbReference type="GO" id="GO:1990904">
    <property type="term" value="C:ribonucleoprotein complex"/>
    <property type="evidence" value="ECO:0007669"/>
    <property type="project" value="UniProtKB-KW"/>
</dbReference>
<evidence type="ECO:0000256" key="3">
    <source>
        <dbReference type="ARBA" id="ARBA00022884"/>
    </source>
</evidence>
<keyword evidence="8" id="KW-1185">Reference proteome</keyword>
<dbReference type="SUPFAM" id="SSF53137">
    <property type="entry name" value="Translational machinery components"/>
    <property type="match status" value="1"/>
</dbReference>
<organism evidence="7 8">
    <name type="scientific">Hyalomma marginatum</name>
    <dbReference type="NCBI Taxonomy" id="34627"/>
    <lineage>
        <taxon>Eukaryota</taxon>
        <taxon>Metazoa</taxon>
        <taxon>Ecdysozoa</taxon>
        <taxon>Arthropoda</taxon>
        <taxon>Chelicerata</taxon>
        <taxon>Arachnida</taxon>
        <taxon>Acari</taxon>
        <taxon>Parasitiformes</taxon>
        <taxon>Ixodida</taxon>
        <taxon>Ixodoidea</taxon>
        <taxon>Ixodidae</taxon>
        <taxon>Hyalomminae</taxon>
        <taxon>Hyalomma</taxon>
    </lineage>
</organism>
<sequence length="131" mass="14070">MNKIVGKKNTLAAKKKKQIIAGVAHINASFNNTIVSISDTQGDIIAWSSSGSNSFKGSKKATPHAAQITAEKAIKKAMEWGLKTVFIKIRGPGVGRDAAIRAIANLVIVTAIKDITPVPHNGCRPRKQRRM</sequence>
<dbReference type="Gene3D" id="3.30.420.80">
    <property type="entry name" value="Ribosomal protein S11"/>
    <property type="match status" value="1"/>
</dbReference>
<comment type="similarity">
    <text evidence="1">Belongs to the universal ribosomal protein uS11 family.</text>
</comment>
<keyword evidence="5" id="KW-0687">Ribonucleoprotein</keyword>
<evidence type="ECO:0000256" key="6">
    <source>
        <dbReference type="ARBA" id="ARBA00035260"/>
    </source>
</evidence>
<dbReference type="GO" id="GO:0005840">
    <property type="term" value="C:ribosome"/>
    <property type="evidence" value="ECO:0007669"/>
    <property type="project" value="UniProtKB-KW"/>
</dbReference>
<keyword evidence="4 7" id="KW-0689">Ribosomal protein</keyword>
<name>A0A8S4C130_9ACAR</name>
<dbReference type="Proteomes" id="UP000837675">
    <property type="component" value="Unassembled WGS sequence"/>
</dbReference>
<proteinExistence type="inferred from homology"/>
<keyword evidence="2" id="KW-0699">rRNA-binding</keyword>
<dbReference type="GO" id="GO:0003735">
    <property type="term" value="F:structural constituent of ribosome"/>
    <property type="evidence" value="ECO:0007669"/>
    <property type="project" value="InterPro"/>
</dbReference>
<dbReference type="EMBL" id="CAJVAF010000082">
    <property type="protein sequence ID" value="CAG7590031.1"/>
    <property type="molecule type" value="Genomic_DNA"/>
</dbReference>
<evidence type="ECO:0000313" key="8">
    <source>
        <dbReference type="Proteomes" id="UP000837675"/>
    </source>
</evidence>
<dbReference type="InterPro" id="IPR019981">
    <property type="entry name" value="Ribosomal_uS11_bac-type"/>
</dbReference>
<evidence type="ECO:0000256" key="5">
    <source>
        <dbReference type="ARBA" id="ARBA00023274"/>
    </source>
</evidence>
<dbReference type="NCBIfam" id="NF003698">
    <property type="entry name" value="PRK05309.1"/>
    <property type="match status" value="1"/>
</dbReference>
<dbReference type="GO" id="GO:0006412">
    <property type="term" value="P:translation"/>
    <property type="evidence" value="ECO:0007669"/>
    <property type="project" value="InterPro"/>
</dbReference>
<dbReference type="InterPro" id="IPR001971">
    <property type="entry name" value="Ribosomal_uS11"/>
</dbReference>
<reference evidence="7" key="1">
    <citation type="submission" date="2021-06" db="EMBL/GenBank/DDBJ databases">
        <authorList>
            <person name="Nardi T."/>
            <person name="Nardi T."/>
        </authorList>
    </citation>
    <scope>NUCLEOTIDE SEQUENCE</scope>
</reference>
<protein>
    <recommendedName>
        <fullName evidence="6">Small ribosomal subunit protein uS11c</fullName>
    </recommendedName>
</protein>
<gene>
    <name evidence="7" type="ORF">MHYMCMPASI_00230</name>
</gene>
<accession>A0A8S4C130</accession>